<keyword evidence="1 3" id="KW-0853">WD repeat</keyword>
<dbReference type="PROSITE" id="PS00678">
    <property type="entry name" value="WD_REPEATS_1"/>
    <property type="match status" value="6"/>
</dbReference>
<dbReference type="PANTHER" id="PTHR19879:SF9">
    <property type="entry name" value="TRANSCRIPTION INITIATION FACTOR TFIID SUBUNIT 5"/>
    <property type="match status" value="1"/>
</dbReference>
<gene>
    <name evidence="6" type="ORF">I8748_07070</name>
</gene>
<dbReference type="Pfam" id="PF20703">
    <property type="entry name" value="nSTAND1"/>
    <property type="match status" value="2"/>
</dbReference>
<dbReference type="InterPro" id="IPR001680">
    <property type="entry name" value="WD40_rpt"/>
</dbReference>
<feature type="repeat" description="WD" evidence="3">
    <location>
        <begin position="934"/>
        <end position="975"/>
    </location>
</feature>
<dbReference type="InterPro" id="IPR027417">
    <property type="entry name" value="P-loop_NTPase"/>
</dbReference>
<feature type="repeat" description="WD" evidence="3">
    <location>
        <begin position="1237"/>
        <end position="1271"/>
    </location>
</feature>
<evidence type="ECO:0000256" key="3">
    <source>
        <dbReference type="PROSITE-ProRule" id="PRU00221"/>
    </source>
</evidence>
<dbReference type="Pfam" id="PF23414">
    <property type="entry name" value="Beta-prop_EML_2"/>
    <property type="match status" value="1"/>
</dbReference>
<protein>
    <submittedName>
        <fullName evidence="6">AAA family ATPase</fullName>
    </submittedName>
</protein>
<dbReference type="Gene3D" id="3.40.50.300">
    <property type="entry name" value="P-loop containing nucleotide triphosphate hydrolases"/>
    <property type="match status" value="2"/>
</dbReference>
<feature type="repeat" description="WD" evidence="3">
    <location>
        <begin position="1149"/>
        <end position="1178"/>
    </location>
</feature>
<evidence type="ECO:0000256" key="1">
    <source>
        <dbReference type="ARBA" id="ARBA00022574"/>
    </source>
</evidence>
<keyword evidence="7" id="KW-1185">Reference proteome</keyword>
<sequence length="1346" mass="152546">MYCDGIEIPTPYRGLVPYSQTDSLFFFGREKEQQIIIQNLRASRLTVLYGDSGVGKTSLLRAGVAYHLRQSAQEDLEKTGKPGSAVIVFPALKGEIKDRLSWEDPITGIEEQLELEITNLFKTKPPSEIKEQFEQAIASILKNKSLPPSEKPSLTDILKAWMEIVRQEDDKGRLFIILDQFEDYFDLLSEGLRDTFAGEFSQAVNDSKLNVHFLISIRENALAKLDYFKGRIFRNLLDNRLAIKYLNWQSAQYAIEKAIDEYNRQQIILNNLSTSRLTVLYGDSNAGKTSVLQDGIAYYIRQAAKQNIEKFGKPKFAVTVFNSWHKEQPLVNLLMQIAADIQHLGNIQVPQLDLPFTETLKEWIKLIEHEGNGKLFIILDQFEEYFSNHYQEAATSTFTDELFRAINHPDLKGNFLICIHECSLDQLNIFQEKIAKCCQYYLHLSLESVNIRTLEGESTVIPSFDDQLVSIEKPDLVTAVLNDIKSKQAQSEVLSEERIESPYLQMIMLRLWNQEMTSDPSSRQLQKKTYTDLGGAKQIVRDHLDKKLEESDLDLNIEESTSYRLFYYLVTPSGDKLALKAEDLLHYVNEESNLTEKLSFEIVHQWLTKLSQGEFRILRPLAAHRYEIFLDVLAEAILERLQCQRKIKEIEQIAKDALLQFESSQLDALLTAMQTGQKFQEDFDKGLLKDYYAPQLKTILQNILDNIREENQFKAHEKPIYSVCFSPDGKCFATGCADGTACLWDLQGNRIGEPFHHGDGNWVWSVCFSPDGQQLATGSTDGTVRRWDLQGNPIGKPFQVCPASQSHDNWVLSVRFSPDGQQLATGCANGTVRLWDLQGNPIREPFLDHQGWVWSVCFSPDGHQLAAGCADGKVRRWDWKSNKQMENLPVEHGVEGTVYDISFSPDEKYFAAASSNGKAYIWDLESNSDKPIECQGHQCWVYSVSFSHDSKYLATGSADGTVRLWDLKGNQIAKFKDHKGWVWSVSFSHDGHLVTSSTDGTVRLWRLTDNQQAKFLGHKGWVYSVSFSPDSQHLATGCADGTVRLWDLQGNAIREPFSVNHPVLSVAFSPDGKKLATGSEDKTARLCDLQDTQIDEFSDHNDWVWSISFSPDGKYLATGCADSFVRLWDVHSRDILTTLNCNKNDKTINSVWSVSFSPDGQQLATGSADGFVRLWDLQGNLRRTFPGRPDLSGHTHSVWSVSFSPDGEQLVSGSADGTVCLWNLKEQDLEKQLLQKFQGHNDWVWSVSFSPDGKYFGTGSADGTARLWDLKRQLVQEFKDHKGAVYSVSFSSDGKQLATASINGTVKLWSIEYDLKPILAKGCNWLKDYFVKHPEKKDILTICCDS</sequence>
<proteinExistence type="predicted"/>
<dbReference type="InterPro" id="IPR049052">
    <property type="entry name" value="nSTAND1"/>
</dbReference>
<dbReference type="Pfam" id="PF00400">
    <property type="entry name" value="WD40"/>
    <property type="match status" value="9"/>
</dbReference>
<feature type="repeat" description="WD" evidence="3">
    <location>
        <begin position="756"/>
        <end position="790"/>
    </location>
</feature>
<evidence type="ECO:0000313" key="6">
    <source>
        <dbReference type="EMBL" id="MBH8561934.1"/>
    </source>
</evidence>
<feature type="repeat" description="WD" evidence="3">
    <location>
        <begin position="1097"/>
        <end position="1138"/>
    </location>
</feature>
<dbReference type="SMART" id="SM00320">
    <property type="entry name" value="WD40"/>
    <property type="match status" value="14"/>
</dbReference>
<evidence type="ECO:0000259" key="5">
    <source>
        <dbReference type="Pfam" id="PF23414"/>
    </source>
</evidence>
<dbReference type="InterPro" id="IPR019775">
    <property type="entry name" value="WD40_repeat_CS"/>
</dbReference>
<feature type="repeat" description="WD" evidence="3">
    <location>
        <begin position="891"/>
        <end position="932"/>
    </location>
</feature>
<dbReference type="EMBL" id="JAECZC010000008">
    <property type="protein sequence ID" value="MBH8561934.1"/>
    <property type="molecule type" value="Genomic_DNA"/>
</dbReference>
<accession>A0A8J7L652</accession>
<dbReference type="PROSITE" id="PS50294">
    <property type="entry name" value="WD_REPEATS_REGION"/>
    <property type="match status" value="13"/>
</dbReference>
<reference evidence="6 7" key="1">
    <citation type="journal article" date="2021" name="Int. J. Syst. Evol. Microbiol.">
        <title>Amazonocrinis nigriterrae gen. nov., sp. nov., Atlanticothrix silvestris gen. nov., sp. nov. and Dendronalium phyllosphericum gen. nov., sp. nov., nostocacean cyanobacteria from Brazilian environments.</title>
        <authorList>
            <person name="Alvarenga D.O."/>
            <person name="Andreote A.P.D."/>
            <person name="Branco L.H.Z."/>
            <person name="Delbaje E."/>
            <person name="Cruz R.B."/>
            <person name="Varani A.M."/>
            <person name="Fiore M.F."/>
        </authorList>
    </citation>
    <scope>NUCLEOTIDE SEQUENCE [LARGE SCALE GENOMIC DNA]</scope>
    <source>
        <strain evidence="6 7">CENA67</strain>
    </source>
</reference>
<dbReference type="SUPFAM" id="SSF52540">
    <property type="entry name" value="P-loop containing nucleoside triphosphate hydrolases"/>
    <property type="match status" value="1"/>
</dbReference>
<dbReference type="PANTHER" id="PTHR19879">
    <property type="entry name" value="TRANSCRIPTION INITIATION FACTOR TFIID"/>
    <property type="match status" value="1"/>
</dbReference>
<feature type="repeat" description="WD" evidence="3">
    <location>
        <begin position="1278"/>
        <end position="1312"/>
    </location>
</feature>
<feature type="repeat" description="WD" evidence="3">
    <location>
        <begin position="975"/>
        <end position="1015"/>
    </location>
</feature>
<feature type="domain" description="EML-like second beta-propeller" evidence="5">
    <location>
        <begin position="815"/>
        <end position="983"/>
    </location>
</feature>
<dbReference type="InterPro" id="IPR036322">
    <property type="entry name" value="WD40_repeat_dom_sf"/>
</dbReference>
<evidence type="ECO:0000256" key="2">
    <source>
        <dbReference type="ARBA" id="ARBA00022737"/>
    </source>
</evidence>
<dbReference type="RefSeq" id="WP_198123930.1">
    <property type="nucleotide sequence ID" value="NZ_JAECZC010000008.1"/>
</dbReference>
<organism evidence="6 7">
    <name type="scientific">Amazonocrinis nigriterrae CENA67</name>
    <dbReference type="NCBI Taxonomy" id="2794033"/>
    <lineage>
        <taxon>Bacteria</taxon>
        <taxon>Bacillati</taxon>
        <taxon>Cyanobacteriota</taxon>
        <taxon>Cyanophyceae</taxon>
        <taxon>Nostocales</taxon>
        <taxon>Nostocaceae</taxon>
        <taxon>Amazonocrinis</taxon>
        <taxon>Amazonocrinis nigriterrae</taxon>
    </lineage>
</organism>
<dbReference type="InterPro" id="IPR015943">
    <property type="entry name" value="WD40/YVTN_repeat-like_dom_sf"/>
</dbReference>
<feature type="repeat" description="WD" evidence="3">
    <location>
        <begin position="1191"/>
        <end position="1232"/>
    </location>
</feature>
<feature type="domain" description="Novel STAND NTPase 1" evidence="4">
    <location>
        <begin position="268"/>
        <end position="576"/>
    </location>
</feature>
<feature type="repeat" description="WD" evidence="3">
    <location>
        <begin position="804"/>
        <end position="838"/>
    </location>
</feature>
<name>A0A8J7L652_9NOST</name>
<dbReference type="InterPro" id="IPR011047">
    <property type="entry name" value="Quinoprotein_ADH-like_sf"/>
</dbReference>
<dbReference type="PRINTS" id="PR00320">
    <property type="entry name" value="GPROTEINBRPT"/>
</dbReference>
<dbReference type="Gene3D" id="2.130.10.10">
    <property type="entry name" value="YVTN repeat-like/Quinoprotein amine dehydrogenase"/>
    <property type="match status" value="6"/>
</dbReference>
<feature type="repeat" description="WD" evidence="3">
    <location>
        <begin position="846"/>
        <end position="887"/>
    </location>
</feature>
<dbReference type="CDD" id="cd00200">
    <property type="entry name" value="WD40"/>
    <property type="match status" value="2"/>
</dbReference>
<dbReference type="InterPro" id="IPR055442">
    <property type="entry name" value="Beta-prop_EML-like_2nd"/>
</dbReference>
<dbReference type="InterPro" id="IPR020472">
    <property type="entry name" value="WD40_PAC1"/>
</dbReference>
<dbReference type="SUPFAM" id="SSF50998">
    <property type="entry name" value="Quinoprotein alcohol dehydrogenase-like"/>
    <property type="match status" value="1"/>
</dbReference>
<feature type="domain" description="Novel STAND NTPase 1" evidence="4">
    <location>
        <begin position="11"/>
        <end position="259"/>
    </location>
</feature>
<keyword evidence="2" id="KW-0677">Repeat</keyword>
<dbReference type="PROSITE" id="PS50082">
    <property type="entry name" value="WD_REPEATS_2"/>
    <property type="match status" value="13"/>
</dbReference>
<feature type="repeat" description="WD" evidence="3">
    <location>
        <begin position="713"/>
        <end position="747"/>
    </location>
</feature>
<evidence type="ECO:0000313" key="7">
    <source>
        <dbReference type="Proteomes" id="UP000632766"/>
    </source>
</evidence>
<dbReference type="Proteomes" id="UP000632766">
    <property type="component" value="Unassembled WGS sequence"/>
</dbReference>
<comment type="caution">
    <text evidence="6">The sequence shown here is derived from an EMBL/GenBank/DDBJ whole genome shotgun (WGS) entry which is preliminary data.</text>
</comment>
<feature type="repeat" description="WD" evidence="3">
    <location>
        <begin position="1015"/>
        <end position="1049"/>
    </location>
</feature>
<evidence type="ECO:0000259" key="4">
    <source>
        <dbReference type="Pfam" id="PF20703"/>
    </source>
</evidence>
<dbReference type="SUPFAM" id="SSF50978">
    <property type="entry name" value="WD40 repeat-like"/>
    <property type="match status" value="1"/>
</dbReference>